<proteinExistence type="predicted"/>
<evidence type="ECO:0000256" key="1">
    <source>
        <dbReference type="SAM" id="MobiDB-lite"/>
    </source>
</evidence>
<dbReference type="EMBL" id="JAUBYV010000010">
    <property type="protein sequence ID" value="KAK2624431.1"/>
    <property type="molecule type" value="Genomic_DNA"/>
</dbReference>
<sequence>MLFMKDSESTSNQSENEKKVATPGPRTHPQDQKTLKRQREVHQTTVTLQLRPRNSLSPTAAPDNTLRVHTNLLPKLSIYPFHGMAPTPIHVLRFPKSITRPHPRHLPLL</sequence>
<dbReference type="Proteomes" id="UP001285354">
    <property type="component" value="Unassembled WGS sequence"/>
</dbReference>
<feature type="compositionally biased region" description="Basic and acidic residues" evidence="1">
    <location>
        <begin position="28"/>
        <end position="42"/>
    </location>
</feature>
<organism evidence="2 3">
    <name type="scientific">Diplocarpon rosae</name>
    <dbReference type="NCBI Taxonomy" id="946125"/>
    <lineage>
        <taxon>Eukaryota</taxon>
        <taxon>Fungi</taxon>
        <taxon>Dikarya</taxon>
        <taxon>Ascomycota</taxon>
        <taxon>Pezizomycotina</taxon>
        <taxon>Leotiomycetes</taxon>
        <taxon>Helotiales</taxon>
        <taxon>Drepanopezizaceae</taxon>
        <taxon>Diplocarpon</taxon>
    </lineage>
</organism>
<feature type="region of interest" description="Disordered" evidence="1">
    <location>
        <begin position="1"/>
        <end position="46"/>
    </location>
</feature>
<protein>
    <submittedName>
        <fullName evidence="2">Uncharacterized protein</fullName>
    </submittedName>
</protein>
<accession>A0AAD9SVP2</accession>
<comment type="caution">
    <text evidence="2">The sequence shown here is derived from an EMBL/GenBank/DDBJ whole genome shotgun (WGS) entry which is preliminary data.</text>
</comment>
<evidence type="ECO:0000313" key="3">
    <source>
        <dbReference type="Proteomes" id="UP001285354"/>
    </source>
</evidence>
<dbReference type="AlphaFoldDB" id="A0AAD9SVP2"/>
<evidence type="ECO:0000313" key="2">
    <source>
        <dbReference type="EMBL" id="KAK2624431.1"/>
    </source>
</evidence>
<reference evidence="2" key="1">
    <citation type="submission" date="2023-06" db="EMBL/GenBank/DDBJ databases">
        <title>Draft genome of Marssonina rosae.</title>
        <authorList>
            <person name="Cheng Q."/>
        </authorList>
    </citation>
    <scope>NUCLEOTIDE SEQUENCE</scope>
    <source>
        <strain evidence="2">R4</strain>
    </source>
</reference>
<gene>
    <name evidence="2" type="ORF">QTJ16_006381</name>
</gene>
<name>A0AAD9SVP2_9HELO</name>
<keyword evidence="3" id="KW-1185">Reference proteome</keyword>